<accession>A0ABR1T702</accession>
<protein>
    <submittedName>
        <fullName evidence="1">Uncharacterized protein</fullName>
    </submittedName>
</protein>
<proteinExistence type="predicted"/>
<gene>
    <name evidence="1" type="ORF">PG993_006319</name>
</gene>
<dbReference type="Proteomes" id="UP001444661">
    <property type="component" value="Unassembled WGS sequence"/>
</dbReference>
<comment type="caution">
    <text evidence="1">The sequence shown here is derived from an EMBL/GenBank/DDBJ whole genome shotgun (WGS) entry which is preliminary data.</text>
</comment>
<dbReference type="EMBL" id="JAQQWK010000005">
    <property type="protein sequence ID" value="KAK8041796.1"/>
    <property type="molecule type" value="Genomic_DNA"/>
</dbReference>
<sequence>MSSHVSKYPVLASNIEHVAGEKQRIAEVEETVAAAKRGKSANPTTAARRTQHVVTIAGLHMEDIWLGPQVHLQTITGLEPFFALQDFRQHASRLEAQLFGIVS</sequence>
<name>A0ABR1T702_9PEZI</name>
<evidence type="ECO:0000313" key="1">
    <source>
        <dbReference type="EMBL" id="KAK8041796.1"/>
    </source>
</evidence>
<evidence type="ECO:0000313" key="2">
    <source>
        <dbReference type="Proteomes" id="UP001444661"/>
    </source>
</evidence>
<keyword evidence="2" id="KW-1185">Reference proteome</keyword>
<reference evidence="1 2" key="1">
    <citation type="submission" date="2023-01" db="EMBL/GenBank/DDBJ databases">
        <title>Analysis of 21 Apiospora genomes using comparative genomics revels a genus with tremendous synthesis potential of carbohydrate active enzymes and secondary metabolites.</title>
        <authorList>
            <person name="Sorensen T."/>
        </authorList>
    </citation>
    <scope>NUCLEOTIDE SEQUENCE [LARGE SCALE GENOMIC DNA]</scope>
    <source>
        <strain evidence="1 2">CBS 33761</strain>
    </source>
</reference>
<organism evidence="1 2">
    <name type="scientific">Apiospora rasikravindrae</name>
    <dbReference type="NCBI Taxonomy" id="990691"/>
    <lineage>
        <taxon>Eukaryota</taxon>
        <taxon>Fungi</taxon>
        <taxon>Dikarya</taxon>
        <taxon>Ascomycota</taxon>
        <taxon>Pezizomycotina</taxon>
        <taxon>Sordariomycetes</taxon>
        <taxon>Xylariomycetidae</taxon>
        <taxon>Amphisphaeriales</taxon>
        <taxon>Apiosporaceae</taxon>
        <taxon>Apiospora</taxon>
    </lineage>
</organism>